<dbReference type="EMBL" id="KN818283">
    <property type="protein sequence ID" value="KIL61540.1"/>
    <property type="molecule type" value="Genomic_DNA"/>
</dbReference>
<dbReference type="HOGENOM" id="CLU_2157736_0_0_1"/>
<dbReference type="AlphaFoldDB" id="A0A0C2SES7"/>
<evidence type="ECO:0000313" key="2">
    <source>
        <dbReference type="Proteomes" id="UP000054549"/>
    </source>
</evidence>
<keyword evidence="2" id="KW-1185">Reference proteome</keyword>
<proteinExistence type="predicted"/>
<organism evidence="1 2">
    <name type="scientific">Amanita muscaria (strain Koide BX008)</name>
    <dbReference type="NCBI Taxonomy" id="946122"/>
    <lineage>
        <taxon>Eukaryota</taxon>
        <taxon>Fungi</taxon>
        <taxon>Dikarya</taxon>
        <taxon>Basidiomycota</taxon>
        <taxon>Agaricomycotina</taxon>
        <taxon>Agaricomycetes</taxon>
        <taxon>Agaricomycetidae</taxon>
        <taxon>Agaricales</taxon>
        <taxon>Pluteineae</taxon>
        <taxon>Amanitaceae</taxon>
        <taxon>Amanita</taxon>
    </lineage>
</organism>
<gene>
    <name evidence="1" type="ORF">M378DRAFT_854083</name>
</gene>
<accession>A0A0C2SES7</accession>
<dbReference type="InParanoid" id="A0A0C2SES7"/>
<evidence type="ECO:0000313" key="1">
    <source>
        <dbReference type="EMBL" id="KIL61540.1"/>
    </source>
</evidence>
<sequence length="111" mass="12454">MCLSAHVVAYCLGSGYALVYKYRFYLQSFKAKDAGNILGPCQKRGCEVRNCGTPTWNALNASLFARFRFMSFKRIASSETTTTRASIILVGMFTRLMVTSHVSFSSRKMEP</sequence>
<dbReference type="Proteomes" id="UP000054549">
    <property type="component" value="Unassembled WGS sequence"/>
</dbReference>
<reference evidence="1 2" key="1">
    <citation type="submission" date="2014-04" db="EMBL/GenBank/DDBJ databases">
        <title>Evolutionary Origins and Diversification of the Mycorrhizal Mutualists.</title>
        <authorList>
            <consortium name="DOE Joint Genome Institute"/>
            <consortium name="Mycorrhizal Genomics Consortium"/>
            <person name="Kohler A."/>
            <person name="Kuo A."/>
            <person name="Nagy L.G."/>
            <person name="Floudas D."/>
            <person name="Copeland A."/>
            <person name="Barry K.W."/>
            <person name="Cichocki N."/>
            <person name="Veneault-Fourrey C."/>
            <person name="LaButti K."/>
            <person name="Lindquist E.A."/>
            <person name="Lipzen A."/>
            <person name="Lundell T."/>
            <person name="Morin E."/>
            <person name="Murat C."/>
            <person name="Riley R."/>
            <person name="Ohm R."/>
            <person name="Sun H."/>
            <person name="Tunlid A."/>
            <person name="Henrissat B."/>
            <person name="Grigoriev I.V."/>
            <person name="Hibbett D.S."/>
            <person name="Martin F."/>
        </authorList>
    </citation>
    <scope>NUCLEOTIDE SEQUENCE [LARGE SCALE GENOMIC DNA]</scope>
    <source>
        <strain evidence="1 2">Koide BX008</strain>
    </source>
</reference>
<protein>
    <submittedName>
        <fullName evidence="1">Uncharacterized protein</fullName>
    </submittedName>
</protein>
<name>A0A0C2SES7_AMAMK</name>